<dbReference type="SUPFAM" id="SSF103473">
    <property type="entry name" value="MFS general substrate transporter"/>
    <property type="match status" value="1"/>
</dbReference>
<gene>
    <name evidence="2" type="ORF">TTHERM_00310210</name>
</gene>
<evidence type="ECO:0000256" key="1">
    <source>
        <dbReference type="SAM" id="Phobius"/>
    </source>
</evidence>
<keyword evidence="1" id="KW-1133">Transmembrane helix</keyword>
<accession>I7M960</accession>
<feature type="transmembrane region" description="Helical" evidence="1">
    <location>
        <begin position="163"/>
        <end position="183"/>
    </location>
</feature>
<dbReference type="EMBL" id="GG662608">
    <property type="protein sequence ID" value="EAS00852.2"/>
    <property type="molecule type" value="Genomic_DNA"/>
</dbReference>
<keyword evidence="1 2" id="KW-0812">Transmembrane</keyword>
<dbReference type="InterPro" id="IPR036259">
    <property type="entry name" value="MFS_trans_sf"/>
</dbReference>
<reference evidence="3" key="1">
    <citation type="journal article" date="2006" name="PLoS Biol.">
        <title>Macronuclear genome sequence of the ciliate Tetrahymena thermophila, a model eukaryote.</title>
        <authorList>
            <person name="Eisen J.A."/>
            <person name="Coyne R.S."/>
            <person name="Wu M."/>
            <person name="Wu D."/>
            <person name="Thiagarajan M."/>
            <person name="Wortman J.R."/>
            <person name="Badger J.H."/>
            <person name="Ren Q."/>
            <person name="Amedeo P."/>
            <person name="Jones K.M."/>
            <person name="Tallon L.J."/>
            <person name="Delcher A.L."/>
            <person name="Salzberg S.L."/>
            <person name="Silva J.C."/>
            <person name="Haas B.J."/>
            <person name="Majoros W.H."/>
            <person name="Farzad M."/>
            <person name="Carlton J.M."/>
            <person name="Smith R.K. Jr."/>
            <person name="Garg J."/>
            <person name="Pearlman R.E."/>
            <person name="Karrer K.M."/>
            <person name="Sun L."/>
            <person name="Manning G."/>
            <person name="Elde N.C."/>
            <person name="Turkewitz A.P."/>
            <person name="Asai D.J."/>
            <person name="Wilkes D.E."/>
            <person name="Wang Y."/>
            <person name="Cai H."/>
            <person name="Collins K."/>
            <person name="Stewart B.A."/>
            <person name="Lee S.R."/>
            <person name="Wilamowska K."/>
            <person name="Weinberg Z."/>
            <person name="Ruzzo W.L."/>
            <person name="Wloga D."/>
            <person name="Gaertig J."/>
            <person name="Frankel J."/>
            <person name="Tsao C.-C."/>
            <person name="Gorovsky M.A."/>
            <person name="Keeling P.J."/>
            <person name="Waller R.F."/>
            <person name="Patron N.J."/>
            <person name="Cherry J.M."/>
            <person name="Stover N.A."/>
            <person name="Krieger C.J."/>
            <person name="del Toro C."/>
            <person name="Ryder H.F."/>
            <person name="Williamson S.C."/>
            <person name="Barbeau R.A."/>
            <person name="Hamilton E.P."/>
            <person name="Orias E."/>
        </authorList>
    </citation>
    <scope>NUCLEOTIDE SEQUENCE [LARGE SCALE GENOMIC DNA]</scope>
    <source>
        <strain evidence="3">SB210</strain>
    </source>
</reference>
<dbReference type="Proteomes" id="UP000009168">
    <property type="component" value="Unassembled WGS sequence"/>
</dbReference>
<protein>
    <submittedName>
        <fullName evidence="2">Transmembrane protein, putative</fullName>
    </submittedName>
</protein>
<keyword evidence="1" id="KW-0472">Membrane</keyword>
<feature type="transmembrane region" description="Helical" evidence="1">
    <location>
        <begin position="495"/>
        <end position="513"/>
    </location>
</feature>
<feature type="transmembrane region" description="Helical" evidence="1">
    <location>
        <begin position="320"/>
        <end position="341"/>
    </location>
</feature>
<dbReference type="RefSeq" id="XP_001021097.2">
    <property type="nucleotide sequence ID" value="XM_001021097.2"/>
</dbReference>
<sequence>MINFYSLQKSLLVFRKWRNPRNEEMRTYGILIYNLMNQQKNYPKMQQDNNNNSLNMECIITQNLIEQQGDIEINKMVIDAFIESNKNTLKCKLIICNFIHIFCFSMLDQIEFYNFSHLYQNKHDFKQQKLLFNLCFQIPLFIVLPVMLGYARDFVKQVATIKITFAMIFIGIIFQNCSMFLHLYQVELIGQFFFNLGKEVFFVAGLCLINDYYPLNSDFAQILVSYSQFGWCLPHFFTNLIMIVLSSCEYLNGKVVEYLKILLLIFFLLLIFEITQIYQILKIYQILEQTEESNIRNSNNPLKKHNILIALSKYFKNYKLILIILSISCVISSQNFGYINAFNVNLSELINEGNNQRPTNISYFLTSFQVISDFTANEFLKKFYKKKYKLSKVVQSIQTSGFLAIIFYTALIFLENIPEEYLPLSLILVFCNILSGLISAFSYSTVEVIVQYFQINYMIGTGFGLASSFMNLFATISGLILLFSQDNRQFLQSLLPAYLMITIISFTIQYTIGKKMFKTESEQQKNINKQESL</sequence>
<feature type="transmembrane region" description="Helical" evidence="1">
    <location>
        <begin position="258"/>
        <end position="278"/>
    </location>
</feature>
<evidence type="ECO:0000313" key="3">
    <source>
        <dbReference type="Proteomes" id="UP000009168"/>
    </source>
</evidence>
<feature type="transmembrane region" description="Helical" evidence="1">
    <location>
        <begin position="130"/>
        <end position="151"/>
    </location>
</feature>
<name>I7M960_TETTS</name>
<feature type="transmembrane region" description="Helical" evidence="1">
    <location>
        <begin position="229"/>
        <end position="246"/>
    </location>
</feature>
<feature type="transmembrane region" description="Helical" evidence="1">
    <location>
        <begin position="189"/>
        <end position="209"/>
    </location>
</feature>
<feature type="transmembrane region" description="Helical" evidence="1">
    <location>
        <begin position="93"/>
        <end position="110"/>
    </location>
</feature>
<dbReference type="AlphaFoldDB" id="I7M960"/>
<feature type="transmembrane region" description="Helical" evidence="1">
    <location>
        <begin position="424"/>
        <end position="443"/>
    </location>
</feature>
<feature type="transmembrane region" description="Helical" evidence="1">
    <location>
        <begin position="455"/>
        <end position="483"/>
    </location>
</feature>
<dbReference type="KEGG" id="tet:TTHERM_00310210"/>
<organism evidence="2 3">
    <name type="scientific">Tetrahymena thermophila (strain SB210)</name>
    <dbReference type="NCBI Taxonomy" id="312017"/>
    <lineage>
        <taxon>Eukaryota</taxon>
        <taxon>Sar</taxon>
        <taxon>Alveolata</taxon>
        <taxon>Ciliophora</taxon>
        <taxon>Intramacronucleata</taxon>
        <taxon>Oligohymenophorea</taxon>
        <taxon>Hymenostomatida</taxon>
        <taxon>Tetrahymenina</taxon>
        <taxon>Tetrahymenidae</taxon>
        <taxon>Tetrahymena</taxon>
    </lineage>
</organism>
<proteinExistence type="predicted"/>
<dbReference type="GeneID" id="7842760"/>
<feature type="transmembrane region" description="Helical" evidence="1">
    <location>
        <begin position="401"/>
        <end position="418"/>
    </location>
</feature>
<evidence type="ECO:0000313" key="2">
    <source>
        <dbReference type="EMBL" id="EAS00852.2"/>
    </source>
</evidence>
<keyword evidence="3" id="KW-1185">Reference proteome</keyword>
<dbReference type="InParanoid" id="I7M960"/>